<gene>
    <name evidence="2" type="ORF">ALC53_08677</name>
</gene>
<organism evidence="2 3">
    <name type="scientific">Atta colombica</name>
    <dbReference type="NCBI Taxonomy" id="520822"/>
    <lineage>
        <taxon>Eukaryota</taxon>
        <taxon>Metazoa</taxon>
        <taxon>Ecdysozoa</taxon>
        <taxon>Arthropoda</taxon>
        <taxon>Hexapoda</taxon>
        <taxon>Insecta</taxon>
        <taxon>Pterygota</taxon>
        <taxon>Neoptera</taxon>
        <taxon>Endopterygota</taxon>
        <taxon>Hymenoptera</taxon>
        <taxon>Apocrita</taxon>
        <taxon>Aculeata</taxon>
        <taxon>Formicoidea</taxon>
        <taxon>Formicidae</taxon>
        <taxon>Myrmicinae</taxon>
        <taxon>Atta</taxon>
    </lineage>
</organism>
<keyword evidence="1" id="KW-1133">Transmembrane helix</keyword>
<accession>A0A151I238</accession>
<evidence type="ECO:0000313" key="3">
    <source>
        <dbReference type="Proteomes" id="UP000078540"/>
    </source>
</evidence>
<sequence>MAASNYAQNGTKFVSKPSTPFILTPHIISGTIFQLVVIPSIRGSAIESKRINPLILAAAISLQSNYVRPSKYWTIKLVEAQVARMLKFFAVSSYLGSVGLLLALVTKLLEIRQNRSVCRKRNECVFPVMWTPAGSSMASPISQMTDVATPPDAVQLTTRD</sequence>
<reference evidence="2 3" key="1">
    <citation type="submission" date="2015-09" db="EMBL/GenBank/DDBJ databases">
        <title>Atta colombica WGS genome.</title>
        <authorList>
            <person name="Nygaard S."/>
            <person name="Hu H."/>
            <person name="Boomsma J."/>
            <person name="Zhang G."/>
        </authorList>
    </citation>
    <scope>NUCLEOTIDE SEQUENCE [LARGE SCALE GENOMIC DNA]</scope>
    <source>
        <strain evidence="2">Treedump-2</strain>
        <tissue evidence="2">Whole body</tissue>
    </source>
</reference>
<dbReference type="Proteomes" id="UP000078540">
    <property type="component" value="Unassembled WGS sequence"/>
</dbReference>
<protein>
    <submittedName>
        <fullName evidence="2">Uncharacterized protein</fullName>
    </submittedName>
</protein>
<feature type="transmembrane region" description="Helical" evidence="1">
    <location>
        <begin position="20"/>
        <end position="39"/>
    </location>
</feature>
<keyword evidence="3" id="KW-1185">Reference proteome</keyword>
<evidence type="ECO:0000256" key="1">
    <source>
        <dbReference type="SAM" id="Phobius"/>
    </source>
</evidence>
<dbReference type="EMBL" id="KQ976551">
    <property type="protein sequence ID" value="KYM80864.1"/>
    <property type="molecule type" value="Genomic_DNA"/>
</dbReference>
<dbReference type="AlphaFoldDB" id="A0A151I238"/>
<keyword evidence="1" id="KW-0812">Transmembrane</keyword>
<evidence type="ECO:0000313" key="2">
    <source>
        <dbReference type="EMBL" id="KYM80864.1"/>
    </source>
</evidence>
<proteinExistence type="predicted"/>
<feature type="transmembrane region" description="Helical" evidence="1">
    <location>
        <begin position="88"/>
        <end position="109"/>
    </location>
</feature>
<name>A0A151I238_9HYME</name>
<keyword evidence="1" id="KW-0472">Membrane</keyword>